<evidence type="ECO:0000256" key="3">
    <source>
        <dbReference type="ARBA" id="ARBA00023163"/>
    </source>
</evidence>
<organism evidence="7 8">
    <name type="scientific">Paenibacillus yanchengensis</name>
    <dbReference type="NCBI Taxonomy" id="2035833"/>
    <lineage>
        <taxon>Bacteria</taxon>
        <taxon>Bacillati</taxon>
        <taxon>Bacillota</taxon>
        <taxon>Bacilli</taxon>
        <taxon>Bacillales</taxon>
        <taxon>Paenibacillaceae</taxon>
        <taxon>Paenibacillus</taxon>
    </lineage>
</organism>
<dbReference type="Gene3D" id="1.10.10.60">
    <property type="entry name" value="Homeodomain-like"/>
    <property type="match status" value="2"/>
</dbReference>
<feature type="domain" description="Response regulatory" evidence="6">
    <location>
        <begin position="5"/>
        <end position="122"/>
    </location>
</feature>
<reference evidence="8" key="1">
    <citation type="journal article" date="2019" name="Int. J. Syst. Evol. Microbiol.">
        <title>The Global Catalogue of Microorganisms (GCM) 10K type strain sequencing project: providing services to taxonomists for standard genome sequencing and annotation.</title>
        <authorList>
            <consortium name="The Broad Institute Genomics Platform"/>
            <consortium name="The Broad Institute Genome Sequencing Center for Infectious Disease"/>
            <person name="Wu L."/>
            <person name="Ma J."/>
        </authorList>
    </citation>
    <scope>NUCLEOTIDE SEQUENCE [LARGE SCALE GENOMIC DNA]</scope>
    <source>
        <strain evidence="8">GH52</strain>
    </source>
</reference>
<dbReference type="InterPro" id="IPR011006">
    <property type="entry name" value="CheY-like_superfamily"/>
</dbReference>
<feature type="modified residue" description="4-aspartylphosphate" evidence="4">
    <location>
        <position position="57"/>
    </location>
</feature>
<dbReference type="Pfam" id="PF17853">
    <property type="entry name" value="GGDEF_2"/>
    <property type="match status" value="1"/>
</dbReference>
<dbReference type="SUPFAM" id="SSF46689">
    <property type="entry name" value="Homeodomain-like"/>
    <property type="match status" value="2"/>
</dbReference>
<keyword evidence="4" id="KW-0597">Phosphoprotein</keyword>
<keyword evidence="1" id="KW-0805">Transcription regulation</keyword>
<evidence type="ECO:0000259" key="5">
    <source>
        <dbReference type="PROSITE" id="PS01124"/>
    </source>
</evidence>
<evidence type="ECO:0000313" key="7">
    <source>
        <dbReference type="EMBL" id="MFD2114669.1"/>
    </source>
</evidence>
<accession>A0ABW4YG71</accession>
<sequence length="536" mass="62620">MKPYRVLLVDDESIELEWLKRRVHAKFPSLQIVASVNNPFMALDIMQEQPVDILLTDIRMPIMSGMELADQARERNPLLQIVFISGHEDFACAKQAIALKAAAYLLKPVDNEELYTTLSQVFDRLDKQWQLERLNQRWDKAMPLLSSELIVRWLEGDKSEQVEMVAQQTLEELTNVQAEQSMHVTVALIEVDDLQWKTSHMTEEEKGSLVSSVFNELEQKCAAQQIGHYIRNESAYTAIVLAICPLAQLESFLQQMITYIAAHFPITITASIGREVRLLAQLQSSYREARQYLNNKWYVGKNRVIMQPASKADEATQPSIMSFTQLSKAIVEQMMEYQLVLMDELLTTFFNQIDIVQQKEENYYTVLHFITNLQTELQTKDHNLYELLQWKPVDISIIFQFETIYDVQSWLRRTLFSLSELIYRKKLSKPRKLMEHIDQFVMDNIGDKVTLKEVAAHVDFSPNYLGQLFKEEMGENFSNYLTKMRVKKACELLKDPKYRVYEIAELTGYKNLLYFNRQFKHIVGHTPGEYRKQLRV</sequence>
<evidence type="ECO:0000256" key="1">
    <source>
        <dbReference type="ARBA" id="ARBA00023015"/>
    </source>
</evidence>
<dbReference type="PANTHER" id="PTHR43280:SF2">
    <property type="entry name" value="HTH-TYPE TRANSCRIPTIONAL REGULATOR EXSA"/>
    <property type="match status" value="1"/>
</dbReference>
<dbReference type="PROSITE" id="PS50110">
    <property type="entry name" value="RESPONSE_REGULATORY"/>
    <property type="match status" value="1"/>
</dbReference>
<comment type="caution">
    <text evidence="7">The sequence shown here is derived from an EMBL/GenBank/DDBJ whole genome shotgun (WGS) entry which is preliminary data.</text>
</comment>
<dbReference type="InterPro" id="IPR018060">
    <property type="entry name" value="HTH_AraC"/>
</dbReference>
<dbReference type="SMART" id="SM00342">
    <property type="entry name" value="HTH_ARAC"/>
    <property type="match status" value="1"/>
</dbReference>
<dbReference type="SMART" id="SM00448">
    <property type="entry name" value="REC"/>
    <property type="match status" value="1"/>
</dbReference>
<dbReference type="Pfam" id="PF00072">
    <property type="entry name" value="Response_reg"/>
    <property type="match status" value="1"/>
</dbReference>
<keyword evidence="3" id="KW-0804">Transcription</keyword>
<dbReference type="InterPro" id="IPR041522">
    <property type="entry name" value="CdaR_GGDEF"/>
</dbReference>
<dbReference type="PROSITE" id="PS00041">
    <property type="entry name" value="HTH_ARAC_FAMILY_1"/>
    <property type="match status" value="1"/>
</dbReference>
<proteinExistence type="predicted"/>
<dbReference type="CDD" id="cd17536">
    <property type="entry name" value="REC_YesN-like"/>
    <property type="match status" value="1"/>
</dbReference>
<dbReference type="EMBL" id="JBHUHO010000008">
    <property type="protein sequence ID" value="MFD2114669.1"/>
    <property type="molecule type" value="Genomic_DNA"/>
</dbReference>
<protein>
    <submittedName>
        <fullName evidence="7">Response regulator</fullName>
    </submittedName>
</protein>
<dbReference type="Gene3D" id="3.40.50.2300">
    <property type="match status" value="1"/>
</dbReference>
<evidence type="ECO:0000256" key="2">
    <source>
        <dbReference type="ARBA" id="ARBA00023125"/>
    </source>
</evidence>
<evidence type="ECO:0000313" key="8">
    <source>
        <dbReference type="Proteomes" id="UP001597362"/>
    </source>
</evidence>
<gene>
    <name evidence="7" type="ORF">ACFSJH_02760</name>
</gene>
<dbReference type="PANTHER" id="PTHR43280">
    <property type="entry name" value="ARAC-FAMILY TRANSCRIPTIONAL REGULATOR"/>
    <property type="match status" value="1"/>
</dbReference>
<feature type="domain" description="HTH araC/xylS-type" evidence="5">
    <location>
        <begin position="435"/>
        <end position="533"/>
    </location>
</feature>
<dbReference type="Proteomes" id="UP001597362">
    <property type="component" value="Unassembled WGS sequence"/>
</dbReference>
<keyword evidence="2" id="KW-0238">DNA-binding</keyword>
<dbReference type="InterPro" id="IPR001789">
    <property type="entry name" value="Sig_transdc_resp-reg_receiver"/>
</dbReference>
<evidence type="ECO:0000256" key="4">
    <source>
        <dbReference type="PROSITE-ProRule" id="PRU00169"/>
    </source>
</evidence>
<dbReference type="Pfam" id="PF12833">
    <property type="entry name" value="HTH_18"/>
    <property type="match status" value="1"/>
</dbReference>
<evidence type="ECO:0000259" key="6">
    <source>
        <dbReference type="PROSITE" id="PS50110"/>
    </source>
</evidence>
<name>A0ABW4YG71_9BACL</name>
<dbReference type="InterPro" id="IPR018062">
    <property type="entry name" value="HTH_AraC-typ_CS"/>
</dbReference>
<keyword evidence="8" id="KW-1185">Reference proteome</keyword>
<dbReference type="InterPro" id="IPR009057">
    <property type="entry name" value="Homeodomain-like_sf"/>
</dbReference>
<dbReference type="SUPFAM" id="SSF52172">
    <property type="entry name" value="CheY-like"/>
    <property type="match status" value="1"/>
</dbReference>
<dbReference type="RefSeq" id="WP_377769690.1">
    <property type="nucleotide sequence ID" value="NZ_JBHUHO010000008.1"/>
</dbReference>
<dbReference type="PROSITE" id="PS01124">
    <property type="entry name" value="HTH_ARAC_FAMILY_2"/>
    <property type="match status" value="1"/>
</dbReference>